<proteinExistence type="predicted"/>
<gene>
    <name evidence="1" type="ORF">D3093_35450</name>
</gene>
<protein>
    <submittedName>
        <fullName evidence="1">Uncharacterized protein</fullName>
    </submittedName>
</protein>
<dbReference type="AlphaFoldDB" id="A0A4D8PTD6"/>
<dbReference type="Proteomes" id="UP000298595">
    <property type="component" value="Plasmid p7"/>
</dbReference>
<geneLocation type="plasmid" evidence="1 2">
    <name>p7</name>
</geneLocation>
<dbReference type="KEGG" id="aare:D3093_35450"/>
<dbReference type="EMBL" id="CP032328">
    <property type="protein sequence ID" value="QCO00601.1"/>
    <property type="molecule type" value="Genomic_DNA"/>
</dbReference>
<organism evidence="1 2">
    <name type="scientific">Azospirillum argentinense</name>
    <dbReference type="NCBI Taxonomy" id="2970906"/>
    <lineage>
        <taxon>Bacteria</taxon>
        <taxon>Pseudomonadati</taxon>
        <taxon>Pseudomonadota</taxon>
        <taxon>Alphaproteobacteria</taxon>
        <taxon>Rhodospirillales</taxon>
        <taxon>Azospirillaceae</taxon>
        <taxon>Azospirillum</taxon>
    </lineage>
</organism>
<name>A0A4D8PTD6_9PROT</name>
<evidence type="ECO:0000313" key="2">
    <source>
        <dbReference type="Proteomes" id="UP000298595"/>
    </source>
</evidence>
<evidence type="ECO:0000313" key="1">
    <source>
        <dbReference type="EMBL" id="QCO00601.1"/>
    </source>
</evidence>
<reference evidence="1 2" key="1">
    <citation type="submission" date="2018-09" db="EMBL/GenBank/DDBJ databases">
        <title>Whole genome based analysis of evolution and adaptive divergence in Indian and Brazilian strains of Azospirillum brasilense.</title>
        <authorList>
            <person name="Singh C."/>
            <person name="Tripathi A.K."/>
        </authorList>
    </citation>
    <scope>NUCLEOTIDE SEQUENCE [LARGE SCALE GENOMIC DNA]</scope>
    <source>
        <strain evidence="1 2">MTCC4035</strain>
        <plasmid evidence="1 2">p7</plasmid>
    </source>
</reference>
<keyword evidence="1" id="KW-0614">Plasmid</keyword>
<sequence>MCAEADMAVIEEGAACPAGCGGALHFPPVENCSCHISPPCSYCTDNRLVCDGCGWEEPVTAHAPLRKEDHDAYAKWAEEWAEAKARGHTFPNGGRIFNISDDGRSGSTMVFTGQYEGPVTVTDIFNYLGDGTFGHRGPHLYPSNRHEPDPSKVKGSFTYTKITD</sequence>
<accession>A0A4D8PTD6</accession>